<keyword evidence="3 6" id="KW-0812">Transmembrane</keyword>
<evidence type="ECO:0000256" key="1">
    <source>
        <dbReference type="ARBA" id="ARBA00004141"/>
    </source>
</evidence>
<dbReference type="RefSeq" id="WP_377330887.1">
    <property type="nucleotide sequence ID" value="NZ_JBHSGB010000001.1"/>
</dbReference>
<sequence>MTITIPFCFSLLAVAYLWLSQQGEFPLSFLVKILPLLLLTGWALRQNQAQKWLLAALAFSMLGDVLLAWDGERLFVFGLAAFLLGHLSYLMNLRPFTRFYPALLLPYLGFAAVVLSLMWPQLGAMALPVCIYIAVILSMSFGTWCSGRANPWLIAGGLFFIASDSLIGLNKFYQAIPSAGSWIMLTYYAAQFALVRGFLQTPTQLQPQSD</sequence>
<feature type="transmembrane region" description="Helical" evidence="6">
    <location>
        <begin position="125"/>
        <end position="145"/>
    </location>
</feature>
<evidence type="ECO:0000313" key="8">
    <source>
        <dbReference type="Proteomes" id="UP001595962"/>
    </source>
</evidence>
<evidence type="ECO:0000256" key="2">
    <source>
        <dbReference type="ARBA" id="ARBA00007375"/>
    </source>
</evidence>
<evidence type="ECO:0000313" key="7">
    <source>
        <dbReference type="EMBL" id="MFC4653523.1"/>
    </source>
</evidence>
<organism evidence="7 8">
    <name type="scientific">Rheinheimera marina</name>
    <dbReference type="NCBI Taxonomy" id="1774958"/>
    <lineage>
        <taxon>Bacteria</taxon>
        <taxon>Pseudomonadati</taxon>
        <taxon>Pseudomonadota</taxon>
        <taxon>Gammaproteobacteria</taxon>
        <taxon>Chromatiales</taxon>
        <taxon>Chromatiaceae</taxon>
        <taxon>Rheinheimera</taxon>
    </lineage>
</organism>
<proteinExistence type="inferred from homology"/>
<feature type="transmembrane region" description="Helical" evidence="6">
    <location>
        <begin position="75"/>
        <end position="92"/>
    </location>
</feature>
<feature type="transmembrane region" description="Helical" evidence="6">
    <location>
        <begin position="52"/>
        <end position="69"/>
    </location>
</feature>
<keyword evidence="4 6" id="KW-1133">Transmembrane helix</keyword>
<protein>
    <submittedName>
        <fullName evidence="7">Lysoplasmalogenase</fullName>
    </submittedName>
</protein>
<evidence type="ECO:0000256" key="4">
    <source>
        <dbReference type="ARBA" id="ARBA00022989"/>
    </source>
</evidence>
<reference evidence="8" key="1">
    <citation type="journal article" date="2019" name="Int. J. Syst. Evol. Microbiol.">
        <title>The Global Catalogue of Microorganisms (GCM) 10K type strain sequencing project: providing services to taxonomists for standard genome sequencing and annotation.</title>
        <authorList>
            <consortium name="The Broad Institute Genomics Platform"/>
            <consortium name="The Broad Institute Genome Sequencing Center for Infectious Disease"/>
            <person name="Wu L."/>
            <person name="Ma J."/>
        </authorList>
    </citation>
    <scope>NUCLEOTIDE SEQUENCE [LARGE SCALE GENOMIC DNA]</scope>
    <source>
        <strain evidence="8">DT28</strain>
    </source>
</reference>
<feature type="transmembrane region" description="Helical" evidence="6">
    <location>
        <begin position="29"/>
        <end position="45"/>
    </location>
</feature>
<name>A0ABV9JGD7_9GAMM</name>
<feature type="transmembrane region" description="Helical" evidence="6">
    <location>
        <begin position="99"/>
        <end position="119"/>
    </location>
</feature>
<accession>A0ABV9JGD7</accession>
<comment type="caution">
    <text evidence="7">The sequence shown here is derived from an EMBL/GenBank/DDBJ whole genome shotgun (WGS) entry which is preliminary data.</text>
</comment>
<gene>
    <name evidence="7" type="ORF">ACFO3I_00660</name>
</gene>
<keyword evidence="5 6" id="KW-0472">Membrane</keyword>
<evidence type="ECO:0000256" key="3">
    <source>
        <dbReference type="ARBA" id="ARBA00022692"/>
    </source>
</evidence>
<evidence type="ECO:0000256" key="5">
    <source>
        <dbReference type="ARBA" id="ARBA00023136"/>
    </source>
</evidence>
<dbReference type="EMBL" id="JBHSGB010000001">
    <property type="protein sequence ID" value="MFC4653523.1"/>
    <property type="molecule type" value="Genomic_DNA"/>
</dbReference>
<dbReference type="InterPro" id="IPR012506">
    <property type="entry name" value="TMEM86B-like"/>
</dbReference>
<comment type="subcellular location">
    <subcellularLocation>
        <location evidence="1">Membrane</location>
        <topology evidence="1">Multi-pass membrane protein</topology>
    </subcellularLocation>
</comment>
<dbReference type="PANTHER" id="PTHR31885:SF6">
    <property type="entry name" value="GH04784P"/>
    <property type="match status" value="1"/>
</dbReference>
<keyword evidence="8" id="KW-1185">Reference proteome</keyword>
<dbReference type="Proteomes" id="UP001595962">
    <property type="component" value="Unassembled WGS sequence"/>
</dbReference>
<dbReference type="PANTHER" id="PTHR31885">
    <property type="entry name" value="GH04784P"/>
    <property type="match status" value="1"/>
</dbReference>
<dbReference type="Pfam" id="PF07947">
    <property type="entry name" value="YhhN"/>
    <property type="match status" value="1"/>
</dbReference>
<comment type="similarity">
    <text evidence="2">Belongs to the TMEM86 family.</text>
</comment>
<feature type="transmembrane region" description="Helical" evidence="6">
    <location>
        <begin position="179"/>
        <end position="199"/>
    </location>
</feature>
<evidence type="ECO:0000256" key="6">
    <source>
        <dbReference type="SAM" id="Phobius"/>
    </source>
</evidence>
<feature type="transmembrane region" description="Helical" evidence="6">
    <location>
        <begin position="152"/>
        <end position="173"/>
    </location>
</feature>